<keyword evidence="2" id="KW-0808">Transferase</keyword>
<evidence type="ECO:0000256" key="7">
    <source>
        <dbReference type="ARBA" id="ARBA00023118"/>
    </source>
</evidence>
<dbReference type="CDD" id="cd01651">
    <property type="entry name" value="RT_G2_intron"/>
    <property type="match status" value="1"/>
</dbReference>
<comment type="similarity">
    <text evidence="8">Belongs to the bacterial reverse transcriptase family.</text>
</comment>
<evidence type="ECO:0000256" key="8">
    <source>
        <dbReference type="ARBA" id="ARBA00034120"/>
    </source>
</evidence>
<evidence type="ECO:0000256" key="2">
    <source>
        <dbReference type="ARBA" id="ARBA00022679"/>
    </source>
</evidence>
<dbReference type="PRINTS" id="PR00866">
    <property type="entry name" value="RNADNAPOLMS"/>
</dbReference>
<keyword evidence="5" id="KW-0460">Magnesium</keyword>
<organism evidence="12 13">
    <name type="scientific">Arthrobacter glacialis</name>
    <dbReference type="NCBI Taxonomy" id="1664"/>
    <lineage>
        <taxon>Bacteria</taxon>
        <taxon>Bacillati</taxon>
        <taxon>Actinomycetota</taxon>
        <taxon>Actinomycetes</taxon>
        <taxon>Micrococcales</taxon>
        <taxon>Micrococcaceae</taxon>
        <taxon>Arthrobacter</taxon>
    </lineage>
</organism>
<keyword evidence="6 12" id="KW-0695">RNA-directed DNA polymerase</keyword>
<dbReference type="PANTHER" id="PTHR34047">
    <property type="entry name" value="NUCLEAR INTRON MATURASE 1, MITOCHONDRIAL-RELATED"/>
    <property type="match status" value="1"/>
</dbReference>
<sequence length="310" mass="35230">MAGRNPERSPQGAEGVAATAGRTKSEDYRLMEQVVEPSNMRRAYKRVLKNRGAAGVDRLTVEELKDWLLVHWPSVKAALLEDRYLPRAVRRVDIPKPNGGVRTLGVPTVVDRLIQQALHQVLQPIFEPTFSDGSYGFRPQRSALDAVVKAKEYVAEGKHWVVDIDLEKFFDRVNHDVLMARLAYRVRDGRVLKLIRRFLEAGMMANGVIQPRSEGTPQGGPLSPLLSNILLTDLDRELERRQLKFCRYADDCNIYIGSEGAGQRAMANIRAFLEGHLKLRINEQKSAVARPWKRKFLGYAITIYRQETRV</sequence>
<feature type="region of interest" description="Disordered" evidence="10">
    <location>
        <begin position="1"/>
        <end position="24"/>
    </location>
</feature>
<evidence type="ECO:0000313" key="13">
    <source>
        <dbReference type="Proteomes" id="UP000237061"/>
    </source>
</evidence>
<dbReference type="Pfam" id="PF00078">
    <property type="entry name" value="RVT_1"/>
    <property type="match status" value="1"/>
</dbReference>
<dbReference type="AlphaFoldDB" id="A0A2S3ZQP3"/>
<dbReference type="EC" id="2.7.7.49" evidence="1"/>
<evidence type="ECO:0000256" key="4">
    <source>
        <dbReference type="ARBA" id="ARBA00022723"/>
    </source>
</evidence>
<dbReference type="InterPro" id="IPR000123">
    <property type="entry name" value="Reverse_transcriptase_msDNA"/>
</dbReference>
<dbReference type="SUPFAM" id="SSF56672">
    <property type="entry name" value="DNA/RNA polymerases"/>
    <property type="match status" value="1"/>
</dbReference>
<protein>
    <recommendedName>
        <fullName evidence="1">RNA-directed DNA polymerase</fullName>
        <ecNumber evidence="1">2.7.7.49</ecNumber>
    </recommendedName>
</protein>
<evidence type="ECO:0000313" key="12">
    <source>
        <dbReference type="EMBL" id="POH71556.1"/>
    </source>
</evidence>
<keyword evidence="7" id="KW-0051">Antiviral defense</keyword>
<gene>
    <name evidence="12" type="primary">ltrA</name>
    <name evidence="12" type="ORF">CVS27_20460</name>
</gene>
<feature type="domain" description="Reverse transcriptase" evidence="11">
    <location>
        <begin position="75"/>
        <end position="301"/>
    </location>
</feature>
<comment type="caution">
    <text evidence="12">The sequence shown here is derived from an EMBL/GenBank/DDBJ whole genome shotgun (WGS) entry which is preliminary data.</text>
</comment>
<dbReference type="EMBL" id="PPXC01000063">
    <property type="protein sequence ID" value="POH71556.1"/>
    <property type="molecule type" value="Genomic_DNA"/>
</dbReference>
<reference evidence="12 13" key="1">
    <citation type="submission" date="2018-01" db="EMBL/GenBank/DDBJ databases">
        <title>Arthrobacter sp. nov., from glaciers in China.</title>
        <authorList>
            <person name="Liu Q."/>
            <person name="Xin Y.-H."/>
        </authorList>
    </citation>
    <scope>NUCLEOTIDE SEQUENCE [LARGE SCALE GENOMIC DNA]</scope>
    <source>
        <strain evidence="12 13">HLT2-12-2</strain>
    </source>
</reference>
<evidence type="ECO:0000256" key="5">
    <source>
        <dbReference type="ARBA" id="ARBA00022842"/>
    </source>
</evidence>
<name>A0A2S3ZQP3_ARTGL</name>
<evidence type="ECO:0000256" key="3">
    <source>
        <dbReference type="ARBA" id="ARBA00022695"/>
    </source>
</evidence>
<dbReference type="GO" id="GO:0003723">
    <property type="term" value="F:RNA binding"/>
    <property type="evidence" value="ECO:0007669"/>
    <property type="project" value="InterPro"/>
</dbReference>
<dbReference type="InterPro" id="IPR043502">
    <property type="entry name" value="DNA/RNA_pol_sf"/>
</dbReference>
<evidence type="ECO:0000256" key="9">
    <source>
        <dbReference type="ARBA" id="ARBA00048173"/>
    </source>
</evidence>
<keyword evidence="3" id="KW-0548">Nucleotidyltransferase</keyword>
<evidence type="ECO:0000256" key="10">
    <source>
        <dbReference type="SAM" id="MobiDB-lite"/>
    </source>
</evidence>
<comment type="catalytic activity">
    <reaction evidence="9">
        <text>DNA(n) + a 2'-deoxyribonucleoside 5'-triphosphate = DNA(n+1) + diphosphate</text>
        <dbReference type="Rhea" id="RHEA:22508"/>
        <dbReference type="Rhea" id="RHEA-COMP:17339"/>
        <dbReference type="Rhea" id="RHEA-COMP:17340"/>
        <dbReference type="ChEBI" id="CHEBI:33019"/>
        <dbReference type="ChEBI" id="CHEBI:61560"/>
        <dbReference type="ChEBI" id="CHEBI:173112"/>
        <dbReference type="EC" id="2.7.7.49"/>
    </reaction>
</comment>
<dbReference type="NCBIfam" id="TIGR04416">
    <property type="entry name" value="group_II_RT_mat"/>
    <property type="match status" value="1"/>
</dbReference>
<dbReference type="InterPro" id="IPR030931">
    <property type="entry name" value="Group_II_RT_mat"/>
</dbReference>
<dbReference type="InterPro" id="IPR051083">
    <property type="entry name" value="GrpII_Intron_Splice-Mob/Def"/>
</dbReference>
<accession>A0A2S3ZQP3</accession>
<feature type="non-terminal residue" evidence="12">
    <location>
        <position position="310"/>
    </location>
</feature>
<keyword evidence="4" id="KW-0479">Metal-binding</keyword>
<dbReference type="Proteomes" id="UP000237061">
    <property type="component" value="Unassembled WGS sequence"/>
</dbReference>
<evidence type="ECO:0000256" key="6">
    <source>
        <dbReference type="ARBA" id="ARBA00022918"/>
    </source>
</evidence>
<dbReference type="PROSITE" id="PS50878">
    <property type="entry name" value="RT_POL"/>
    <property type="match status" value="1"/>
</dbReference>
<dbReference type="PANTHER" id="PTHR34047:SF8">
    <property type="entry name" value="PROTEIN YKFC"/>
    <property type="match status" value="1"/>
</dbReference>
<evidence type="ECO:0000259" key="11">
    <source>
        <dbReference type="PROSITE" id="PS50878"/>
    </source>
</evidence>
<dbReference type="GO" id="GO:0003964">
    <property type="term" value="F:RNA-directed DNA polymerase activity"/>
    <property type="evidence" value="ECO:0007669"/>
    <property type="project" value="UniProtKB-KW"/>
</dbReference>
<evidence type="ECO:0000256" key="1">
    <source>
        <dbReference type="ARBA" id="ARBA00012493"/>
    </source>
</evidence>
<dbReference type="GO" id="GO:0046872">
    <property type="term" value="F:metal ion binding"/>
    <property type="evidence" value="ECO:0007669"/>
    <property type="project" value="UniProtKB-KW"/>
</dbReference>
<dbReference type="GO" id="GO:0051607">
    <property type="term" value="P:defense response to virus"/>
    <property type="evidence" value="ECO:0007669"/>
    <property type="project" value="UniProtKB-KW"/>
</dbReference>
<proteinExistence type="inferred from homology"/>
<dbReference type="InterPro" id="IPR000477">
    <property type="entry name" value="RT_dom"/>
</dbReference>
<keyword evidence="13" id="KW-1185">Reference proteome</keyword>